<dbReference type="Proteomes" id="UP001433508">
    <property type="component" value="Unassembled WGS sequence"/>
</dbReference>
<dbReference type="EMBL" id="MU971344">
    <property type="protein sequence ID" value="KAK9239788.1"/>
    <property type="molecule type" value="Genomic_DNA"/>
</dbReference>
<evidence type="ECO:0000313" key="2">
    <source>
        <dbReference type="Proteomes" id="UP001433508"/>
    </source>
</evidence>
<evidence type="ECO:0000313" key="1">
    <source>
        <dbReference type="EMBL" id="KAK9239788.1"/>
    </source>
</evidence>
<accession>A0ACC3T768</accession>
<gene>
    <name evidence="1" type="ORF">V1525DRAFT_355654</name>
</gene>
<organism evidence="1 2">
    <name type="scientific">Lipomyces kononenkoae</name>
    <name type="common">Yeast</name>
    <dbReference type="NCBI Taxonomy" id="34357"/>
    <lineage>
        <taxon>Eukaryota</taxon>
        <taxon>Fungi</taxon>
        <taxon>Dikarya</taxon>
        <taxon>Ascomycota</taxon>
        <taxon>Saccharomycotina</taxon>
        <taxon>Lipomycetes</taxon>
        <taxon>Lipomycetales</taxon>
        <taxon>Lipomycetaceae</taxon>
        <taxon>Lipomyces</taxon>
    </lineage>
</organism>
<sequence>MSSIASPFTIHTLPAATAQSFHVSTPNSNTLDIAVTGAGISRIKLRPAPRVLASVAISPLAEVLCPAVVVAQKNAGITTFAVIRERQRNIYLRRLEENGRVIETKLDEEVAGLYFLAVGIVVVIFRSGKTAAFKITRHGNEVEQFDQVWSVNLYDNGSQLLYSKFYDGTEDEVSLLLVGRQSSKVLDVRKYKITSSEARQAYKRNILNTDDKDQLEHIQFHESGVLFRLLGTSLQLITVPTLTCTTVDFAPFLTSLASQKKPLNLSYLPVGRSTILLSTGTSVLLIDWQYKTVLATLDLPDSDTFTLVTRVGKRAAVGTTKTGQIQVIIFSGGTGKLLECVAGKLRTISRNEDKPVLANIFFTERYSSRKYKTDAKAAFNASKKEVENIIAQLQALKQSGDVAGFDERLLPFLTGKSELSEVGNDQTSKKSAKRVKNLDSRAKPVTANKDKTSYFSNAASRQVDPLLISSITDLMFETEDDRLKLSVFRSRSLKYILSHPLFPMAKYPDLLTALSSDPQLLMTAVQYTRGLSIDALLAVLTSNLLNSCDLGPVDIKIVNLIVSRVEKDFSYKTIVTSLRTKYQTTVLQGALESLMALLSKPIVAPSTFDVWNIVPCFIDASGILSIQQNVISSLAALVDEEIQDLMGRVEVLEMVDVALDWSRRRRVRNAGSGIDGVVTSVGLMKTSRV</sequence>
<keyword evidence="2" id="KW-1185">Reference proteome</keyword>
<name>A0ACC3T768_LIPKO</name>
<comment type="caution">
    <text evidence="1">The sequence shown here is derived from an EMBL/GenBank/DDBJ whole genome shotgun (WGS) entry which is preliminary data.</text>
</comment>
<reference evidence="2" key="1">
    <citation type="journal article" date="2024" name="Front. Bioeng. Biotechnol.">
        <title>Genome-scale model development and genomic sequencing of the oleaginous clade Lipomyces.</title>
        <authorList>
            <person name="Czajka J.J."/>
            <person name="Han Y."/>
            <person name="Kim J."/>
            <person name="Mondo S.J."/>
            <person name="Hofstad B.A."/>
            <person name="Robles A."/>
            <person name="Haridas S."/>
            <person name="Riley R."/>
            <person name="LaButti K."/>
            <person name="Pangilinan J."/>
            <person name="Andreopoulos W."/>
            <person name="Lipzen A."/>
            <person name="Yan J."/>
            <person name="Wang M."/>
            <person name="Ng V."/>
            <person name="Grigoriev I.V."/>
            <person name="Spatafora J.W."/>
            <person name="Magnuson J.K."/>
            <person name="Baker S.E."/>
            <person name="Pomraning K.R."/>
        </authorList>
    </citation>
    <scope>NUCLEOTIDE SEQUENCE [LARGE SCALE GENOMIC DNA]</scope>
    <source>
        <strain evidence="2">CBS 7786</strain>
    </source>
</reference>
<proteinExistence type="predicted"/>
<protein>
    <submittedName>
        <fullName evidence="1">U3 small nucleolar RNA-associated protein 8</fullName>
    </submittedName>
</protein>